<dbReference type="GO" id="GO:0030246">
    <property type="term" value="F:carbohydrate binding"/>
    <property type="evidence" value="ECO:0007669"/>
    <property type="project" value="UniProtKB-UniRule"/>
</dbReference>
<feature type="active site" evidence="5">
    <location>
        <position position="160"/>
    </location>
</feature>
<dbReference type="RefSeq" id="WP_132702082.1">
    <property type="nucleotide sequence ID" value="NZ_SLZR01000010.1"/>
</dbReference>
<comment type="caution">
    <text evidence="6">The sequence shown here is derived from an EMBL/GenBank/DDBJ whole genome shotgun (WGS) entry which is preliminary data.</text>
</comment>
<dbReference type="InterPro" id="IPR008183">
    <property type="entry name" value="Aldose_1/G6P_1-epimerase"/>
</dbReference>
<sequence length="289" mass="32434">MTENIMSENVVLDTLNELPVLRIDNQYATATIAVQGAHLIEYTPLNQDNVIFVSQEENFAKGKAIRGGVPVCWPWFGPNTKEPDAPAHGLVRALDWEYEVVSDTAERTDIRFSYTTTGDQLGFAYKATCELLISIGETLVMSLTTTNNDDKPFEISQALHTYFSCANIDDVRIQGLEDARFLNRLEDKAYDLKGEFCFDQEVDGVVLDKGEPVKLVNLGKEAVTMTRRGSNSMVLWNPWIEKSKSLSNFNDLEYTKMFCVETTNTSEDSRLVKPGNSHVMCMEISTETA</sequence>
<evidence type="ECO:0000313" key="7">
    <source>
        <dbReference type="Proteomes" id="UP000295793"/>
    </source>
</evidence>
<protein>
    <recommendedName>
        <fullName evidence="4">Putative glucose-6-phosphate 1-epimerase</fullName>
        <ecNumber evidence="4">5.1.3.15</ecNumber>
    </recommendedName>
</protein>
<dbReference type="InterPro" id="IPR014718">
    <property type="entry name" value="GH-type_carb-bd"/>
</dbReference>
<dbReference type="EC" id="5.1.3.15" evidence="4"/>
<gene>
    <name evidence="6" type="ORF">BCF53_110111</name>
</gene>
<dbReference type="SUPFAM" id="SSF74650">
    <property type="entry name" value="Galactose mutarotase-like"/>
    <property type="match status" value="1"/>
</dbReference>
<evidence type="ECO:0000256" key="3">
    <source>
        <dbReference type="ARBA" id="ARBA00023235"/>
    </source>
</evidence>
<dbReference type="EMBL" id="SLZR01000010">
    <property type="protein sequence ID" value="TCS40189.1"/>
    <property type="molecule type" value="Genomic_DNA"/>
</dbReference>
<dbReference type="AlphaFoldDB" id="A0A4R3I326"/>
<proteinExistence type="inferred from homology"/>
<comment type="catalytic activity">
    <reaction evidence="1">
        <text>alpha-D-glucose 6-phosphate = beta-D-glucose 6-phosphate</text>
        <dbReference type="Rhea" id="RHEA:16249"/>
        <dbReference type="ChEBI" id="CHEBI:58225"/>
        <dbReference type="ChEBI" id="CHEBI:58247"/>
        <dbReference type="EC" id="5.1.3.15"/>
    </reaction>
</comment>
<keyword evidence="7" id="KW-1185">Reference proteome</keyword>
<dbReference type="InterPro" id="IPR025532">
    <property type="entry name" value="G6P_1-epimerase"/>
</dbReference>
<dbReference type="GO" id="GO:0047938">
    <property type="term" value="F:glucose-6-phosphate 1-epimerase activity"/>
    <property type="evidence" value="ECO:0007669"/>
    <property type="project" value="UniProtKB-UniRule"/>
</dbReference>
<evidence type="ECO:0000256" key="4">
    <source>
        <dbReference type="PIRNR" id="PIRNR016020"/>
    </source>
</evidence>
<dbReference type="Pfam" id="PF01263">
    <property type="entry name" value="Aldose_epim"/>
    <property type="match status" value="1"/>
</dbReference>
<accession>A0A4R3I326</accession>
<dbReference type="PIRSF" id="PIRSF016020">
    <property type="entry name" value="PHexose_mutarotase"/>
    <property type="match status" value="1"/>
</dbReference>
<name>A0A4R3I326_9GAMM</name>
<dbReference type="Proteomes" id="UP000295793">
    <property type="component" value="Unassembled WGS sequence"/>
</dbReference>
<organism evidence="6 7">
    <name type="scientific">Reinekea marinisedimentorum</name>
    <dbReference type="NCBI Taxonomy" id="230495"/>
    <lineage>
        <taxon>Bacteria</taxon>
        <taxon>Pseudomonadati</taxon>
        <taxon>Pseudomonadota</taxon>
        <taxon>Gammaproteobacteria</taxon>
        <taxon>Oceanospirillales</taxon>
        <taxon>Saccharospirillaceae</taxon>
        <taxon>Reinekea</taxon>
    </lineage>
</organism>
<evidence type="ECO:0000256" key="2">
    <source>
        <dbReference type="ARBA" id="ARBA00005866"/>
    </source>
</evidence>
<dbReference type="GO" id="GO:0005975">
    <property type="term" value="P:carbohydrate metabolic process"/>
    <property type="evidence" value="ECO:0007669"/>
    <property type="project" value="InterPro"/>
</dbReference>
<reference evidence="6 7" key="1">
    <citation type="submission" date="2019-03" db="EMBL/GenBank/DDBJ databases">
        <title>Genomic Encyclopedia of Archaeal and Bacterial Type Strains, Phase II (KMG-II): from individual species to whole genera.</title>
        <authorList>
            <person name="Goeker M."/>
        </authorList>
    </citation>
    <scope>NUCLEOTIDE SEQUENCE [LARGE SCALE GENOMIC DNA]</scope>
    <source>
        <strain evidence="6 7">DSM 15388</strain>
    </source>
</reference>
<dbReference type="InterPro" id="IPR011013">
    <property type="entry name" value="Gal_mutarotase_sf_dom"/>
</dbReference>
<dbReference type="Gene3D" id="2.70.98.10">
    <property type="match status" value="1"/>
</dbReference>
<dbReference type="PANTHER" id="PTHR11122">
    <property type="entry name" value="APOSPORY-ASSOCIATED PROTEIN C-RELATED"/>
    <property type="match status" value="1"/>
</dbReference>
<dbReference type="OrthoDB" id="9790727at2"/>
<dbReference type="PANTHER" id="PTHR11122:SF13">
    <property type="entry name" value="GLUCOSE-6-PHOSPHATE 1-EPIMERASE"/>
    <property type="match status" value="1"/>
</dbReference>
<evidence type="ECO:0000313" key="6">
    <source>
        <dbReference type="EMBL" id="TCS40189.1"/>
    </source>
</evidence>
<evidence type="ECO:0000256" key="5">
    <source>
        <dbReference type="PIRSR" id="PIRSR016020-1"/>
    </source>
</evidence>
<evidence type="ECO:0000256" key="1">
    <source>
        <dbReference type="ARBA" id="ARBA00001096"/>
    </source>
</evidence>
<comment type="similarity">
    <text evidence="2 4">Belongs to the glucose-6-phosphate 1-epimerase family.</text>
</comment>
<keyword evidence="3 4" id="KW-0413">Isomerase</keyword>
<dbReference type="CDD" id="cd09020">
    <property type="entry name" value="D-hex-6-P-epi_like"/>
    <property type="match status" value="1"/>
</dbReference>
<feature type="active site" evidence="5">
    <location>
        <position position="261"/>
    </location>
</feature>